<accession>A0A9D5JWX0</accession>
<dbReference type="PIRSF" id="PIRSF001586">
    <property type="entry name" value="FGAM_synth_I"/>
    <property type="match status" value="1"/>
</dbReference>
<sequence length="278" mass="30374">MKPVKSLIITGFGINCEEEMAAAYRLAGADATIVHLNDILIEGFSIHRFDILNFPGGFSFGDDIASGKVLANKLRYRKLVSGKTFIDEIIQFLEQKKYILGVCNGFQVLVKMGLLPNISGNLEQEVTLTRNDSGKFEDRWCNCQVAPSPKTPFLQGIDQLSLPVRNGEGKLIVKDDGVRQAILEYGLNCLSYTDAEGHPTEAYPCNPSGAELNCAGLTDPTGQILGLMPHPEAHLSLYNHPNWGRLKRQNPAISEEGAGLQVFKNIVTHLAQQAGAAH</sequence>
<name>A0A9D5JWX0_9BACT</name>
<evidence type="ECO:0000256" key="6">
    <source>
        <dbReference type="ARBA" id="ARBA00022840"/>
    </source>
</evidence>
<keyword evidence="6" id="KW-0067">ATP-binding</keyword>
<keyword evidence="5" id="KW-0378">Hydrolase</keyword>
<dbReference type="EMBL" id="WJJP01000380">
    <property type="protein sequence ID" value="MBD3325226.1"/>
    <property type="molecule type" value="Genomic_DNA"/>
</dbReference>
<dbReference type="PANTHER" id="PTHR10099:SF1">
    <property type="entry name" value="PHOSPHORIBOSYLFORMYLGLYCINAMIDINE SYNTHASE"/>
    <property type="match status" value="1"/>
</dbReference>
<reference evidence="8" key="1">
    <citation type="submission" date="2019-11" db="EMBL/GenBank/DDBJ databases">
        <title>Microbial mats filling the niche in hypersaline microbial mats.</title>
        <authorList>
            <person name="Wong H.L."/>
            <person name="Macleod F.I."/>
            <person name="White R.A. III"/>
            <person name="Burns B.P."/>
        </authorList>
    </citation>
    <scope>NUCLEOTIDE SEQUENCE</scope>
    <source>
        <strain evidence="8">Rbin_158</strain>
    </source>
</reference>
<evidence type="ECO:0000313" key="8">
    <source>
        <dbReference type="EMBL" id="MBD3325226.1"/>
    </source>
</evidence>
<keyword evidence="3" id="KW-0547">Nucleotide-binding</keyword>
<proteinExistence type="predicted"/>
<comment type="caution">
    <text evidence="8">The sequence shown here is derived from an EMBL/GenBank/DDBJ whole genome shotgun (WGS) entry which is preliminary data.</text>
</comment>
<dbReference type="SMART" id="SM01211">
    <property type="entry name" value="GATase_5"/>
    <property type="match status" value="1"/>
</dbReference>
<gene>
    <name evidence="8" type="ORF">GF339_11620</name>
</gene>
<protein>
    <submittedName>
        <fullName evidence="8">Phosphoribosylformylglycinamidine synthase subunit PurQ</fullName>
    </submittedName>
</protein>
<dbReference type="InterPro" id="IPR029062">
    <property type="entry name" value="Class_I_gatase-like"/>
</dbReference>
<organism evidence="8 9">
    <name type="scientific">candidate division KSB3 bacterium</name>
    <dbReference type="NCBI Taxonomy" id="2044937"/>
    <lineage>
        <taxon>Bacteria</taxon>
        <taxon>candidate division KSB3</taxon>
    </lineage>
</organism>
<dbReference type="GO" id="GO:0006189">
    <property type="term" value="P:'de novo' IMP biosynthetic process"/>
    <property type="evidence" value="ECO:0007669"/>
    <property type="project" value="InterPro"/>
</dbReference>
<dbReference type="Gene3D" id="3.40.50.880">
    <property type="match status" value="1"/>
</dbReference>
<dbReference type="GO" id="GO:0005737">
    <property type="term" value="C:cytoplasm"/>
    <property type="evidence" value="ECO:0007669"/>
    <property type="project" value="TreeGrafter"/>
</dbReference>
<keyword evidence="1" id="KW-0963">Cytoplasm</keyword>
<evidence type="ECO:0000256" key="4">
    <source>
        <dbReference type="ARBA" id="ARBA00022755"/>
    </source>
</evidence>
<evidence type="ECO:0000256" key="2">
    <source>
        <dbReference type="ARBA" id="ARBA00022598"/>
    </source>
</evidence>
<dbReference type="InterPro" id="IPR010075">
    <property type="entry name" value="PRibForGlyAmidine_synth_PurQ"/>
</dbReference>
<evidence type="ECO:0000313" key="9">
    <source>
        <dbReference type="Proteomes" id="UP000649604"/>
    </source>
</evidence>
<evidence type="ECO:0000256" key="3">
    <source>
        <dbReference type="ARBA" id="ARBA00022741"/>
    </source>
</evidence>
<dbReference type="Pfam" id="PF13507">
    <property type="entry name" value="GATase_5"/>
    <property type="match status" value="1"/>
</dbReference>
<dbReference type="SUPFAM" id="SSF52317">
    <property type="entry name" value="Class I glutamine amidotransferase-like"/>
    <property type="match status" value="1"/>
</dbReference>
<evidence type="ECO:0000256" key="1">
    <source>
        <dbReference type="ARBA" id="ARBA00022490"/>
    </source>
</evidence>
<keyword evidence="7" id="KW-0315">Glutamine amidotransferase</keyword>
<dbReference type="PROSITE" id="PS51273">
    <property type="entry name" value="GATASE_TYPE_1"/>
    <property type="match status" value="1"/>
</dbReference>
<dbReference type="PANTHER" id="PTHR10099">
    <property type="entry name" value="PHOSPHORIBOSYLFORMYLGLYCINAMIDINE SYNTHASE"/>
    <property type="match status" value="1"/>
</dbReference>
<evidence type="ECO:0000256" key="7">
    <source>
        <dbReference type="ARBA" id="ARBA00022962"/>
    </source>
</evidence>
<dbReference type="Proteomes" id="UP000649604">
    <property type="component" value="Unassembled WGS sequence"/>
</dbReference>
<dbReference type="AlphaFoldDB" id="A0A9D5JWX0"/>
<keyword evidence="4" id="KW-0658">Purine biosynthesis</keyword>
<dbReference type="GO" id="GO:0005524">
    <property type="term" value="F:ATP binding"/>
    <property type="evidence" value="ECO:0007669"/>
    <property type="project" value="UniProtKB-KW"/>
</dbReference>
<dbReference type="GO" id="GO:0016787">
    <property type="term" value="F:hydrolase activity"/>
    <property type="evidence" value="ECO:0007669"/>
    <property type="project" value="UniProtKB-KW"/>
</dbReference>
<dbReference type="GO" id="GO:0004642">
    <property type="term" value="F:phosphoribosylformylglycinamidine synthase activity"/>
    <property type="evidence" value="ECO:0007669"/>
    <property type="project" value="InterPro"/>
</dbReference>
<keyword evidence="2" id="KW-0436">Ligase</keyword>
<evidence type="ECO:0000256" key="5">
    <source>
        <dbReference type="ARBA" id="ARBA00022801"/>
    </source>
</evidence>